<dbReference type="RefSeq" id="WP_090355180.1">
    <property type="nucleotide sequence ID" value="NZ_FMUB01000003.1"/>
</dbReference>
<keyword evidence="1" id="KW-1133">Transmembrane helix</keyword>
<name>A0A1G4VU13_9MYCO</name>
<keyword evidence="1" id="KW-0472">Membrane</keyword>
<sequence>MHASSNSTEFQFKDFGALLAGLAMLVAGFAAITSLTDWIDRWGTVPVYLTYFLYMSLAGRLFWKGADAAWAAIKSSLNAGAERKPVA</sequence>
<dbReference type="AlphaFoldDB" id="A0A1G4VU13"/>
<organism evidence="2 3">
    <name type="scientific">Mycolicibacterium fluoranthenivorans</name>
    <dbReference type="NCBI Taxonomy" id="258505"/>
    <lineage>
        <taxon>Bacteria</taxon>
        <taxon>Bacillati</taxon>
        <taxon>Actinomycetota</taxon>
        <taxon>Actinomycetes</taxon>
        <taxon>Mycobacteriales</taxon>
        <taxon>Mycobacteriaceae</taxon>
        <taxon>Mycolicibacterium</taxon>
    </lineage>
</organism>
<proteinExistence type="predicted"/>
<feature type="transmembrane region" description="Helical" evidence="1">
    <location>
        <begin position="12"/>
        <end position="33"/>
    </location>
</feature>
<evidence type="ECO:0000256" key="1">
    <source>
        <dbReference type="SAM" id="Phobius"/>
    </source>
</evidence>
<protein>
    <submittedName>
        <fullName evidence="2">Uncharacterized protein</fullName>
    </submittedName>
</protein>
<feature type="transmembrane region" description="Helical" evidence="1">
    <location>
        <begin position="45"/>
        <end position="63"/>
    </location>
</feature>
<accession>A0A1G4VU13</accession>
<evidence type="ECO:0000313" key="3">
    <source>
        <dbReference type="Proteomes" id="UP000199707"/>
    </source>
</evidence>
<reference evidence="3" key="1">
    <citation type="submission" date="2016-10" db="EMBL/GenBank/DDBJ databases">
        <authorList>
            <person name="Varghese N."/>
            <person name="Submissions S."/>
        </authorList>
    </citation>
    <scope>NUCLEOTIDE SEQUENCE [LARGE SCALE GENOMIC DNA]</scope>
    <source>
        <strain evidence="3">UNC267MFSha1.1M11</strain>
    </source>
</reference>
<keyword evidence="1" id="KW-0812">Transmembrane</keyword>
<gene>
    <name evidence="2" type="ORF">SAMN02799620_01513</name>
</gene>
<dbReference type="EMBL" id="FMUB01000003">
    <property type="protein sequence ID" value="SCX11119.1"/>
    <property type="molecule type" value="Genomic_DNA"/>
</dbReference>
<dbReference type="Proteomes" id="UP000199707">
    <property type="component" value="Unassembled WGS sequence"/>
</dbReference>
<evidence type="ECO:0000313" key="2">
    <source>
        <dbReference type="EMBL" id="SCX11119.1"/>
    </source>
</evidence>